<sequence length="77" mass="9001">MTINLKVGNVFHIEDPENHVRINNKDYMVVEDAIGWTKRFFVVDLTGSRVLESFKSLNDINKFLKDAWDKYDVVVVN</sequence>
<organism evidence="1 2">
    <name type="scientific">Lactobacillus phage SA-C12</name>
    <dbReference type="NCBI Taxonomy" id="1755697"/>
    <lineage>
        <taxon>Viruses</taxon>
        <taxon>Duplodnaviria</taxon>
        <taxon>Heunggongvirae</taxon>
        <taxon>Uroviricota</taxon>
        <taxon>Caudoviricetes</taxon>
        <taxon>Tybeckvirinae</taxon>
        <taxon>Lenusvirus</taxon>
        <taxon>Lenusvirus SAC12</taxon>
    </lineage>
</organism>
<evidence type="ECO:0000313" key="1">
    <source>
        <dbReference type="EMBL" id="ALY06861.1"/>
    </source>
</evidence>
<gene>
    <name evidence="1" type="ORF">SAC12_040</name>
</gene>
<keyword evidence="2" id="KW-1185">Reference proteome</keyword>
<reference evidence="1 2" key="1">
    <citation type="submission" date="2015-11" db="EMBL/GenBank/DDBJ databases">
        <title>Lactobacillus brevis bacteriophage SA-C12: a mosaic Myoviridae member.</title>
        <authorList>
            <person name="Mahony J."/>
        </authorList>
    </citation>
    <scope>NUCLEOTIDE SEQUENCE [LARGE SCALE GENOMIC DNA]</scope>
</reference>
<dbReference type="Proteomes" id="UP000223158">
    <property type="component" value="Segment"/>
</dbReference>
<name>A0A1I9KKD5_9CAUD</name>
<protein>
    <submittedName>
        <fullName evidence="1">NADH dehydrogenase domain protein</fullName>
    </submittedName>
</protein>
<proteinExistence type="predicted"/>
<evidence type="ECO:0000313" key="2">
    <source>
        <dbReference type="Proteomes" id="UP000223158"/>
    </source>
</evidence>
<dbReference type="EMBL" id="KU052488">
    <property type="protein sequence ID" value="ALY06861.1"/>
    <property type="molecule type" value="Genomic_DNA"/>
</dbReference>
<accession>A0A1I9KKD5</accession>